<name>A0AAV2BVR9_9ARAC</name>
<dbReference type="GO" id="GO:0016559">
    <property type="term" value="P:peroxisome fission"/>
    <property type="evidence" value="ECO:0007669"/>
    <property type="project" value="InterPro"/>
</dbReference>
<keyword evidence="6" id="KW-1185">Reference proteome</keyword>
<evidence type="ECO:0000313" key="6">
    <source>
        <dbReference type="Proteomes" id="UP001497382"/>
    </source>
</evidence>
<evidence type="ECO:0000256" key="4">
    <source>
        <dbReference type="ARBA" id="ARBA00046271"/>
    </source>
</evidence>
<keyword evidence="3" id="KW-0576">Peroxisome</keyword>
<comment type="caution">
    <text evidence="5">The sequence shown here is derived from an EMBL/GenBank/DDBJ whole genome shotgun (WGS) entry which is preliminary data.</text>
</comment>
<gene>
    <name evidence="5" type="ORF">LARSCL_LOCUS21915</name>
</gene>
<protein>
    <recommendedName>
        <fullName evidence="7">Peroxisomal membrane protein 11B</fullName>
    </recommendedName>
</protein>
<dbReference type="Pfam" id="PF05648">
    <property type="entry name" value="PEX11"/>
    <property type="match status" value="1"/>
</dbReference>
<evidence type="ECO:0000256" key="2">
    <source>
        <dbReference type="ARBA" id="ARBA00023136"/>
    </source>
</evidence>
<evidence type="ECO:0000313" key="5">
    <source>
        <dbReference type="EMBL" id="CAL1300386.1"/>
    </source>
</evidence>
<dbReference type="EMBL" id="CAXIEN010000552">
    <property type="protein sequence ID" value="CAL1300386.1"/>
    <property type="molecule type" value="Genomic_DNA"/>
</dbReference>
<reference evidence="5 6" key="1">
    <citation type="submission" date="2024-04" db="EMBL/GenBank/DDBJ databases">
        <authorList>
            <person name="Rising A."/>
            <person name="Reimegard J."/>
            <person name="Sonavane S."/>
            <person name="Akerstrom W."/>
            <person name="Nylinder S."/>
            <person name="Hedman E."/>
            <person name="Kallberg Y."/>
        </authorList>
    </citation>
    <scope>NUCLEOTIDE SEQUENCE [LARGE SCALE GENOMIC DNA]</scope>
</reference>
<keyword evidence="1" id="KW-0962">Peroxisome biogenesis</keyword>
<evidence type="ECO:0000256" key="1">
    <source>
        <dbReference type="ARBA" id="ARBA00022593"/>
    </source>
</evidence>
<dbReference type="PANTHER" id="PTHR12652:SF50">
    <property type="entry name" value="PEROXIN 11"/>
    <property type="match status" value="1"/>
</dbReference>
<evidence type="ECO:0000256" key="3">
    <source>
        <dbReference type="ARBA" id="ARBA00023140"/>
    </source>
</evidence>
<proteinExistence type="predicted"/>
<evidence type="ECO:0008006" key="7">
    <source>
        <dbReference type="Google" id="ProtNLM"/>
    </source>
</evidence>
<keyword evidence="2" id="KW-0472">Membrane</keyword>
<dbReference type="InterPro" id="IPR008733">
    <property type="entry name" value="PEX11"/>
</dbReference>
<accession>A0AAV2BVR9</accession>
<organism evidence="5 6">
    <name type="scientific">Larinioides sclopetarius</name>
    <dbReference type="NCBI Taxonomy" id="280406"/>
    <lineage>
        <taxon>Eukaryota</taxon>
        <taxon>Metazoa</taxon>
        <taxon>Ecdysozoa</taxon>
        <taxon>Arthropoda</taxon>
        <taxon>Chelicerata</taxon>
        <taxon>Arachnida</taxon>
        <taxon>Araneae</taxon>
        <taxon>Araneomorphae</taxon>
        <taxon>Entelegynae</taxon>
        <taxon>Araneoidea</taxon>
        <taxon>Araneidae</taxon>
        <taxon>Larinioides</taxon>
    </lineage>
</organism>
<dbReference type="AlphaFoldDB" id="A0AAV2BVR9"/>
<comment type="subcellular location">
    <subcellularLocation>
        <location evidence="4">Peroxisome membrane</location>
    </subcellularLocation>
</comment>
<dbReference type="Proteomes" id="UP001497382">
    <property type="component" value="Unassembled WGS sequence"/>
</dbReference>
<dbReference type="PANTHER" id="PTHR12652">
    <property type="entry name" value="PEROXISOMAL BIOGENESIS FACTOR 11"/>
    <property type="match status" value="1"/>
</dbReference>
<sequence>MDKLIKFNAQTAGRDKLFRLFQYSSKLIWGSLQNKKSNEELLKLLKELEYILGTGRKLLRFGKGFETLHTALKSLHISDPTLQVTITLSRISMGLYLLTDHLIWLERAGLLKIDKSKWSQLSYRLWLYALVMNMSRDFYELKQILHQLSFGTLNQELQGKTVHPTNTISSKLNLYYRVLALHKDVVLDTIKNGCDICLPLSQLGYLSISPRTVGLLGVISSIAGIIPLMDSSYKLSP</sequence>
<dbReference type="GO" id="GO:0005778">
    <property type="term" value="C:peroxisomal membrane"/>
    <property type="evidence" value="ECO:0007669"/>
    <property type="project" value="UniProtKB-SubCell"/>
</dbReference>